<name>A0A8T2Q2T2_CERRI</name>
<comment type="caution">
    <text evidence="1">The sequence shown here is derived from an EMBL/GenBank/DDBJ whole genome shotgun (WGS) entry which is preliminary data.</text>
</comment>
<evidence type="ECO:0000313" key="1">
    <source>
        <dbReference type="EMBL" id="KAH7278257.1"/>
    </source>
</evidence>
<evidence type="ECO:0000313" key="2">
    <source>
        <dbReference type="Proteomes" id="UP000825935"/>
    </source>
</evidence>
<dbReference type="Proteomes" id="UP000825935">
    <property type="component" value="Chromosome 38"/>
</dbReference>
<dbReference type="EMBL" id="CM035443">
    <property type="protein sequence ID" value="KAH7278257.1"/>
    <property type="molecule type" value="Genomic_DNA"/>
</dbReference>
<sequence length="142" mass="16148">MNLERLQGCFHLPVFQTRGQLRPRFALPEGPLSWEGGHRNWVFCVRWTTAFVALVLSLARVLESPHASFTCGLFDLHRAEAKLQAGVPSRWRRWPSCAVEEKTEAGRQRVMQAHKALGTQAGYHVEVGENPHLVHHRIHRGA</sequence>
<proteinExistence type="predicted"/>
<organism evidence="1 2">
    <name type="scientific">Ceratopteris richardii</name>
    <name type="common">Triangle waterfern</name>
    <dbReference type="NCBI Taxonomy" id="49495"/>
    <lineage>
        <taxon>Eukaryota</taxon>
        <taxon>Viridiplantae</taxon>
        <taxon>Streptophyta</taxon>
        <taxon>Embryophyta</taxon>
        <taxon>Tracheophyta</taxon>
        <taxon>Polypodiopsida</taxon>
        <taxon>Polypodiidae</taxon>
        <taxon>Polypodiales</taxon>
        <taxon>Pteridineae</taxon>
        <taxon>Pteridaceae</taxon>
        <taxon>Parkerioideae</taxon>
        <taxon>Ceratopteris</taxon>
    </lineage>
</organism>
<reference evidence="1" key="1">
    <citation type="submission" date="2021-08" db="EMBL/GenBank/DDBJ databases">
        <title>WGS assembly of Ceratopteris richardii.</title>
        <authorList>
            <person name="Marchant D.B."/>
            <person name="Chen G."/>
            <person name="Jenkins J."/>
            <person name="Shu S."/>
            <person name="Leebens-Mack J."/>
            <person name="Grimwood J."/>
            <person name="Schmutz J."/>
            <person name="Soltis P."/>
            <person name="Soltis D."/>
            <person name="Chen Z.-H."/>
        </authorList>
    </citation>
    <scope>NUCLEOTIDE SEQUENCE</scope>
    <source>
        <strain evidence="1">Whitten #5841</strain>
        <tissue evidence="1">Leaf</tissue>
    </source>
</reference>
<dbReference type="AlphaFoldDB" id="A0A8T2Q2T2"/>
<gene>
    <name evidence="1" type="ORF">KP509_38G033100</name>
</gene>
<keyword evidence="2" id="KW-1185">Reference proteome</keyword>
<protein>
    <submittedName>
        <fullName evidence="1">Uncharacterized protein</fullName>
    </submittedName>
</protein>
<accession>A0A8T2Q2T2</accession>